<dbReference type="EMBL" id="KZ825911">
    <property type="protein sequence ID" value="PYH92668.1"/>
    <property type="molecule type" value="Genomic_DNA"/>
</dbReference>
<feature type="transmembrane region" description="Helical" evidence="6">
    <location>
        <begin position="67"/>
        <end position="87"/>
    </location>
</feature>
<dbReference type="AlphaFoldDB" id="A0A319DWW3"/>
<gene>
    <name evidence="8" type="ORF">BO71DRAFT_383090</name>
</gene>
<evidence type="ECO:0000259" key="7">
    <source>
        <dbReference type="PROSITE" id="PS50850"/>
    </source>
</evidence>
<dbReference type="VEuPathDB" id="FungiDB:BO71DRAFT_383090"/>
<dbReference type="Pfam" id="PF07690">
    <property type="entry name" value="MFS_1"/>
    <property type="match status" value="1"/>
</dbReference>
<feature type="transmembrane region" description="Helical" evidence="6">
    <location>
        <begin position="99"/>
        <end position="121"/>
    </location>
</feature>
<dbReference type="InterPro" id="IPR011701">
    <property type="entry name" value="MFS"/>
</dbReference>
<evidence type="ECO:0000256" key="4">
    <source>
        <dbReference type="ARBA" id="ARBA00023136"/>
    </source>
</evidence>
<dbReference type="PANTHER" id="PTHR23502">
    <property type="entry name" value="MAJOR FACILITATOR SUPERFAMILY"/>
    <property type="match status" value="1"/>
</dbReference>
<keyword evidence="9" id="KW-1185">Reference proteome</keyword>
<evidence type="ECO:0000256" key="3">
    <source>
        <dbReference type="ARBA" id="ARBA00022989"/>
    </source>
</evidence>
<dbReference type="STRING" id="1448320.A0A319DWW3"/>
<sequence>MSISSPNLLSSFNHQRNQTTYHAHETNYAAPTHPQPTPILSSSSSTPPPTTTTEPPYSIFTKRQKSLIIILVSTAATFSGFTSNIYFPALTNIASDLNVSVELVNLTITSYLILQGLAPSLWGPISDVKGRRVAYICMFLVFLGACIGLAETKNYATLIVLRCLQSTGSASTTPSGK</sequence>
<proteinExistence type="predicted"/>
<dbReference type="PROSITE" id="PS50850">
    <property type="entry name" value="MFS"/>
    <property type="match status" value="1"/>
</dbReference>
<evidence type="ECO:0000313" key="9">
    <source>
        <dbReference type="Proteomes" id="UP000247810"/>
    </source>
</evidence>
<dbReference type="OrthoDB" id="440553at2759"/>
<organism evidence="8 9">
    <name type="scientific">Aspergillus ellipticus CBS 707.79</name>
    <dbReference type="NCBI Taxonomy" id="1448320"/>
    <lineage>
        <taxon>Eukaryota</taxon>
        <taxon>Fungi</taxon>
        <taxon>Dikarya</taxon>
        <taxon>Ascomycota</taxon>
        <taxon>Pezizomycotina</taxon>
        <taxon>Eurotiomycetes</taxon>
        <taxon>Eurotiomycetidae</taxon>
        <taxon>Eurotiales</taxon>
        <taxon>Aspergillaceae</taxon>
        <taxon>Aspergillus</taxon>
        <taxon>Aspergillus subgen. Circumdati</taxon>
    </lineage>
</organism>
<dbReference type="GO" id="GO:0022857">
    <property type="term" value="F:transmembrane transporter activity"/>
    <property type="evidence" value="ECO:0007669"/>
    <property type="project" value="InterPro"/>
</dbReference>
<accession>A0A319DWW3</accession>
<feature type="transmembrane region" description="Helical" evidence="6">
    <location>
        <begin position="133"/>
        <end position="150"/>
    </location>
</feature>
<evidence type="ECO:0000256" key="2">
    <source>
        <dbReference type="ARBA" id="ARBA00022692"/>
    </source>
</evidence>
<dbReference type="Gene3D" id="1.20.1720.10">
    <property type="entry name" value="Multidrug resistance protein D"/>
    <property type="match status" value="1"/>
</dbReference>
<evidence type="ECO:0000256" key="1">
    <source>
        <dbReference type="ARBA" id="ARBA00004141"/>
    </source>
</evidence>
<comment type="subcellular location">
    <subcellularLocation>
        <location evidence="1">Membrane</location>
        <topology evidence="1">Multi-pass membrane protein</topology>
    </subcellularLocation>
</comment>
<name>A0A319DWW3_9EURO</name>
<dbReference type="InterPro" id="IPR036259">
    <property type="entry name" value="MFS_trans_sf"/>
</dbReference>
<protein>
    <submittedName>
        <fullName evidence="8">MFS general substrate transporter</fullName>
    </submittedName>
</protein>
<evidence type="ECO:0000256" key="6">
    <source>
        <dbReference type="SAM" id="Phobius"/>
    </source>
</evidence>
<reference evidence="8 9" key="1">
    <citation type="submission" date="2018-02" db="EMBL/GenBank/DDBJ databases">
        <title>The genomes of Aspergillus section Nigri reveals drivers in fungal speciation.</title>
        <authorList>
            <consortium name="DOE Joint Genome Institute"/>
            <person name="Vesth T.C."/>
            <person name="Nybo J."/>
            <person name="Theobald S."/>
            <person name="Brandl J."/>
            <person name="Frisvad J.C."/>
            <person name="Nielsen K.F."/>
            <person name="Lyhne E.K."/>
            <person name="Kogle M.E."/>
            <person name="Kuo A."/>
            <person name="Riley R."/>
            <person name="Clum A."/>
            <person name="Nolan M."/>
            <person name="Lipzen A."/>
            <person name="Salamov A."/>
            <person name="Henrissat B."/>
            <person name="Wiebenga A."/>
            <person name="De vries R.P."/>
            <person name="Grigoriev I.V."/>
            <person name="Mortensen U.H."/>
            <person name="Andersen M.R."/>
            <person name="Baker S.E."/>
        </authorList>
    </citation>
    <scope>NUCLEOTIDE SEQUENCE [LARGE SCALE GENOMIC DNA]</scope>
    <source>
        <strain evidence="8 9">CBS 707.79</strain>
    </source>
</reference>
<evidence type="ECO:0000313" key="8">
    <source>
        <dbReference type="EMBL" id="PYH92668.1"/>
    </source>
</evidence>
<evidence type="ECO:0000256" key="5">
    <source>
        <dbReference type="SAM" id="MobiDB-lite"/>
    </source>
</evidence>
<dbReference type="InterPro" id="IPR020846">
    <property type="entry name" value="MFS_dom"/>
</dbReference>
<keyword evidence="2 6" id="KW-0812">Transmembrane</keyword>
<dbReference type="Proteomes" id="UP000247810">
    <property type="component" value="Unassembled WGS sequence"/>
</dbReference>
<dbReference type="GO" id="GO:0005886">
    <property type="term" value="C:plasma membrane"/>
    <property type="evidence" value="ECO:0007669"/>
    <property type="project" value="TreeGrafter"/>
</dbReference>
<feature type="compositionally biased region" description="Low complexity" evidence="5">
    <location>
        <begin position="38"/>
        <end position="55"/>
    </location>
</feature>
<keyword evidence="3 6" id="KW-1133">Transmembrane helix</keyword>
<dbReference type="PANTHER" id="PTHR23502:SF151">
    <property type="entry name" value="MAJOR FACILITATOR SUPERFAMILY (MFS) PROFILE DOMAIN-CONTAINING PROTEIN"/>
    <property type="match status" value="1"/>
</dbReference>
<feature type="region of interest" description="Disordered" evidence="5">
    <location>
        <begin position="28"/>
        <end position="55"/>
    </location>
</feature>
<keyword evidence="4 6" id="KW-0472">Membrane</keyword>
<dbReference type="SUPFAM" id="SSF103473">
    <property type="entry name" value="MFS general substrate transporter"/>
    <property type="match status" value="1"/>
</dbReference>
<feature type="domain" description="Major facilitator superfamily (MFS) profile" evidence="7">
    <location>
        <begin position="68"/>
        <end position="177"/>
    </location>
</feature>